<dbReference type="AlphaFoldDB" id="A0A511X5K5"/>
<organism evidence="5 6">
    <name type="scientific">Acetobacter nitrogenifigens DSM 23921 = NBRC 105050</name>
    <dbReference type="NCBI Taxonomy" id="1120919"/>
    <lineage>
        <taxon>Bacteria</taxon>
        <taxon>Pseudomonadati</taxon>
        <taxon>Pseudomonadota</taxon>
        <taxon>Alphaproteobacteria</taxon>
        <taxon>Acetobacterales</taxon>
        <taxon>Acetobacteraceae</taxon>
        <taxon>Acetobacter</taxon>
    </lineage>
</organism>
<feature type="domain" description="Polysaccharide export protein N-terminal" evidence="3">
    <location>
        <begin position="43"/>
        <end position="117"/>
    </location>
</feature>
<dbReference type="InterPro" id="IPR003715">
    <property type="entry name" value="Poly_export_N"/>
</dbReference>
<evidence type="ECO:0000256" key="2">
    <source>
        <dbReference type="SAM" id="SignalP"/>
    </source>
</evidence>
<dbReference type="EMBL" id="BJYF01000001">
    <property type="protein sequence ID" value="GEN58214.1"/>
    <property type="molecule type" value="Genomic_DNA"/>
</dbReference>
<evidence type="ECO:0000259" key="4">
    <source>
        <dbReference type="Pfam" id="PF10531"/>
    </source>
</evidence>
<evidence type="ECO:0000256" key="1">
    <source>
        <dbReference type="ARBA" id="ARBA00022729"/>
    </source>
</evidence>
<comment type="caution">
    <text evidence="5">The sequence shown here is derived from an EMBL/GenBank/DDBJ whole genome shotgun (WGS) entry which is preliminary data.</text>
</comment>
<protein>
    <submittedName>
        <fullName evidence="5">Uncharacterized protein</fullName>
    </submittedName>
</protein>
<feature type="signal peptide" evidence="2">
    <location>
        <begin position="1"/>
        <end position="26"/>
    </location>
</feature>
<reference evidence="5 6" key="1">
    <citation type="submission" date="2019-07" db="EMBL/GenBank/DDBJ databases">
        <title>Whole genome shotgun sequence of Acetobacter nitrogenifigens NBRC 105050.</title>
        <authorList>
            <person name="Hosoyama A."/>
            <person name="Uohara A."/>
            <person name="Ohji S."/>
            <person name="Ichikawa N."/>
        </authorList>
    </citation>
    <scope>NUCLEOTIDE SEQUENCE [LARGE SCALE GENOMIC DNA]</scope>
    <source>
        <strain evidence="5 6">NBRC 105050</strain>
    </source>
</reference>
<dbReference type="InterPro" id="IPR049712">
    <property type="entry name" value="Poly_export"/>
</dbReference>
<dbReference type="RefSeq" id="WP_246791221.1">
    <property type="nucleotide sequence ID" value="NZ_BAPG01000129.1"/>
</dbReference>
<dbReference type="STRING" id="1120919.GCA_000429165_00103"/>
<feature type="chain" id="PRO_5022153741" evidence="2">
    <location>
        <begin position="27"/>
        <end position="196"/>
    </location>
</feature>
<evidence type="ECO:0000313" key="5">
    <source>
        <dbReference type="EMBL" id="GEN58214.1"/>
    </source>
</evidence>
<evidence type="ECO:0000313" key="6">
    <source>
        <dbReference type="Proteomes" id="UP000321635"/>
    </source>
</evidence>
<keyword evidence="6" id="KW-1185">Reference proteome</keyword>
<gene>
    <name evidence="5" type="ORF">ANI02nite_00980</name>
</gene>
<dbReference type="Pfam" id="PF02563">
    <property type="entry name" value="Poly_export"/>
    <property type="match status" value="1"/>
</dbReference>
<accession>A0A511X5K5</accession>
<name>A0A511X5K5_9PROT</name>
<proteinExistence type="predicted"/>
<dbReference type="Gene3D" id="3.30.1950.10">
    <property type="entry name" value="wza like domain"/>
    <property type="match status" value="1"/>
</dbReference>
<keyword evidence="1 2" id="KW-0732">Signal</keyword>
<dbReference type="PANTHER" id="PTHR33619:SF3">
    <property type="entry name" value="POLYSACCHARIDE EXPORT PROTEIN GFCE-RELATED"/>
    <property type="match status" value="1"/>
</dbReference>
<dbReference type="PANTHER" id="PTHR33619">
    <property type="entry name" value="POLYSACCHARIDE EXPORT PROTEIN GFCE-RELATED"/>
    <property type="match status" value="1"/>
</dbReference>
<sequence>MMLSSGYSFGRSVRAAALLGSVALSAAGCAGGYDLKPAPPYDPGQYKLGVDDEIRVITYGQDQLTSDFRVDSNGKVAFPLTDGLQAAGFTTRQFASEVAEALEKSRMLRDPKVSVEITAYRMVSVLGEVTRPGQYPYQPGMTMLTAVASAGGFTYRSLESRAYVLRQEGDHTVVGKLKPQDYVKPGDVIKIYERHF</sequence>
<dbReference type="Pfam" id="PF10531">
    <property type="entry name" value="SLBB"/>
    <property type="match status" value="1"/>
</dbReference>
<evidence type="ECO:0000259" key="3">
    <source>
        <dbReference type="Pfam" id="PF02563"/>
    </source>
</evidence>
<dbReference type="Gene3D" id="3.10.560.10">
    <property type="entry name" value="Outer membrane lipoprotein wza domain like"/>
    <property type="match status" value="1"/>
</dbReference>
<feature type="domain" description="Soluble ligand binding" evidence="4">
    <location>
        <begin position="122"/>
        <end position="170"/>
    </location>
</feature>
<dbReference type="GO" id="GO:0015159">
    <property type="term" value="F:polysaccharide transmembrane transporter activity"/>
    <property type="evidence" value="ECO:0007669"/>
    <property type="project" value="InterPro"/>
</dbReference>
<dbReference type="InterPro" id="IPR019554">
    <property type="entry name" value="Soluble_ligand-bd"/>
</dbReference>
<dbReference type="Proteomes" id="UP000321635">
    <property type="component" value="Unassembled WGS sequence"/>
</dbReference>